<dbReference type="EMBL" id="PTQR01000054">
    <property type="protein sequence ID" value="TKX23400.1"/>
    <property type="molecule type" value="Genomic_DNA"/>
</dbReference>
<evidence type="ECO:0000313" key="2">
    <source>
        <dbReference type="EMBL" id="TKX23400.1"/>
    </source>
</evidence>
<reference evidence="2 3" key="1">
    <citation type="submission" date="2018-02" db="EMBL/GenBank/DDBJ databases">
        <title>Draft genome sequences of Elsinoe sp., causing black scab on jojoba.</title>
        <authorList>
            <person name="Stodart B."/>
            <person name="Jeffress S."/>
            <person name="Ash G."/>
            <person name="Arun Chinnappa K."/>
        </authorList>
    </citation>
    <scope>NUCLEOTIDE SEQUENCE [LARGE SCALE GENOMIC DNA]</scope>
    <source>
        <strain evidence="2 3">Hillstone_2</strain>
    </source>
</reference>
<sequence length="160" mass="17204">MPTPATPQTWTLIFKSHTSTILLHAAKDQTFSSLKTELLSAIQATSPDGHFQGLPIPSDSSEVFLAKPVDPTDLEQGWENVEPTEEDEEMEEAIEQLDGAKGKGKGRAGKKGTGKDCPAGAGLRDGSVLAFKFGKESEWEVRVPTFEEAYPEDEGLEGAG</sequence>
<accession>A0A4U7B2U8</accession>
<gene>
    <name evidence="2" type="ORF">C1H76_4468</name>
</gene>
<feature type="region of interest" description="Disordered" evidence="1">
    <location>
        <begin position="98"/>
        <end position="121"/>
    </location>
</feature>
<evidence type="ECO:0000313" key="3">
    <source>
        <dbReference type="Proteomes" id="UP000308133"/>
    </source>
</evidence>
<organism evidence="2 3">
    <name type="scientific">Elsinoe australis</name>
    <dbReference type="NCBI Taxonomy" id="40998"/>
    <lineage>
        <taxon>Eukaryota</taxon>
        <taxon>Fungi</taxon>
        <taxon>Dikarya</taxon>
        <taxon>Ascomycota</taxon>
        <taxon>Pezizomycotina</taxon>
        <taxon>Dothideomycetes</taxon>
        <taxon>Dothideomycetidae</taxon>
        <taxon>Myriangiales</taxon>
        <taxon>Elsinoaceae</taxon>
        <taxon>Elsinoe</taxon>
    </lineage>
</organism>
<dbReference type="Proteomes" id="UP000308133">
    <property type="component" value="Unassembled WGS sequence"/>
</dbReference>
<comment type="caution">
    <text evidence="2">The sequence shown here is derived from an EMBL/GenBank/DDBJ whole genome shotgun (WGS) entry which is preliminary data.</text>
</comment>
<dbReference type="AlphaFoldDB" id="A0A4U7B2U8"/>
<proteinExistence type="predicted"/>
<name>A0A4U7B2U8_9PEZI</name>
<protein>
    <submittedName>
        <fullName evidence="2">Uncharacterized protein</fullName>
    </submittedName>
</protein>
<evidence type="ECO:0000256" key="1">
    <source>
        <dbReference type="SAM" id="MobiDB-lite"/>
    </source>
</evidence>
<feature type="compositionally biased region" description="Basic residues" evidence="1">
    <location>
        <begin position="102"/>
        <end position="112"/>
    </location>
</feature>